<dbReference type="EMBL" id="CADCVF010000018">
    <property type="protein sequence ID" value="CAA9449716.1"/>
    <property type="molecule type" value="Genomic_DNA"/>
</dbReference>
<feature type="region of interest" description="Disordered" evidence="1">
    <location>
        <begin position="25"/>
        <end position="45"/>
    </location>
</feature>
<evidence type="ECO:0000256" key="1">
    <source>
        <dbReference type="SAM" id="MobiDB-lite"/>
    </source>
</evidence>
<reference evidence="2" key="1">
    <citation type="submission" date="2020-02" db="EMBL/GenBank/DDBJ databases">
        <authorList>
            <person name="Meier V. D."/>
        </authorList>
    </citation>
    <scope>NUCLEOTIDE SEQUENCE</scope>
    <source>
        <strain evidence="2">AVDCRST_MAG58</strain>
    </source>
</reference>
<proteinExistence type="predicted"/>
<feature type="non-terminal residue" evidence="2">
    <location>
        <position position="297"/>
    </location>
</feature>
<feature type="compositionally biased region" description="Basic residues" evidence="1">
    <location>
        <begin position="259"/>
        <end position="275"/>
    </location>
</feature>
<evidence type="ECO:0000313" key="2">
    <source>
        <dbReference type="EMBL" id="CAA9449716.1"/>
    </source>
</evidence>
<feature type="region of interest" description="Disordered" evidence="1">
    <location>
        <begin position="57"/>
        <end position="117"/>
    </location>
</feature>
<feature type="compositionally biased region" description="Basic and acidic residues" evidence="1">
    <location>
        <begin position="88"/>
        <end position="103"/>
    </location>
</feature>
<sequence length="297" mass="34132">DHERGTETACLDSCRGRAAVDGLLLRDQLHGGQNRRRERPADPLRRNAFYAGWPPAAPFRALPRIGESPAPRGLPRRAGPRDCRRHAHPDGLHPRGEPDDGGKHGPRLLHGPRVGDAPRIRTRARASEAGWHPRDRTLPPRSRVYRVRRTRVRRHEPSRGHPHIGRRCVLGLLYRPLALTSTTLLSRCPRRLRHGPRRPRCLPTRSPRSWWSRYQFPGRPDVGSGGLLCDLLLGLRLRRLGVWSLPRRGEPRPDLPVPRHPHRREYGHRAPRRGLRTGTTRRGSRHPLRRLPREKKI</sequence>
<organism evidence="2">
    <name type="scientific">uncultured Rubrobacteraceae bacterium</name>
    <dbReference type="NCBI Taxonomy" id="349277"/>
    <lineage>
        <taxon>Bacteria</taxon>
        <taxon>Bacillati</taxon>
        <taxon>Actinomycetota</taxon>
        <taxon>Rubrobacteria</taxon>
        <taxon>Rubrobacterales</taxon>
        <taxon>Rubrobacteraceae</taxon>
        <taxon>environmental samples</taxon>
    </lineage>
</organism>
<protein>
    <submittedName>
        <fullName evidence="2">Permease of the drug/metabolite transporter (DMT) superfamily</fullName>
    </submittedName>
</protein>
<dbReference type="AlphaFoldDB" id="A0A6J4QN02"/>
<gene>
    <name evidence="2" type="ORF">AVDCRST_MAG58-873</name>
</gene>
<accession>A0A6J4QN02</accession>
<feature type="non-terminal residue" evidence="2">
    <location>
        <position position="1"/>
    </location>
</feature>
<feature type="compositionally biased region" description="Basic residues" evidence="1">
    <location>
        <begin position="282"/>
        <end position="297"/>
    </location>
</feature>
<feature type="region of interest" description="Disordered" evidence="1">
    <location>
        <begin position="248"/>
        <end position="297"/>
    </location>
</feature>
<name>A0A6J4QN02_9ACTN</name>